<comment type="catalytic activity">
    <reaction evidence="8">
        <text>L-aspartate + L-glutamine + ATP + H2O = L-asparagine + L-glutamate + AMP + diphosphate + H(+)</text>
        <dbReference type="Rhea" id="RHEA:12228"/>
        <dbReference type="ChEBI" id="CHEBI:15377"/>
        <dbReference type="ChEBI" id="CHEBI:15378"/>
        <dbReference type="ChEBI" id="CHEBI:29985"/>
        <dbReference type="ChEBI" id="CHEBI:29991"/>
        <dbReference type="ChEBI" id="CHEBI:30616"/>
        <dbReference type="ChEBI" id="CHEBI:33019"/>
        <dbReference type="ChEBI" id="CHEBI:58048"/>
        <dbReference type="ChEBI" id="CHEBI:58359"/>
        <dbReference type="ChEBI" id="CHEBI:456215"/>
        <dbReference type="EC" id="6.3.5.4"/>
    </reaction>
</comment>
<gene>
    <name evidence="13" type="primary">asnB</name>
    <name evidence="13" type="ORF">GOM49_09615</name>
</gene>
<keyword evidence="5 10" id="KW-0067">ATP-binding</keyword>
<keyword evidence="9" id="KW-0028">Amino-acid biosynthesis</keyword>
<dbReference type="PANTHER" id="PTHR43284:SF1">
    <property type="entry name" value="ASPARAGINE SYNTHETASE"/>
    <property type="match status" value="1"/>
</dbReference>
<feature type="domain" description="Glutamine amidotransferase type-2" evidence="12">
    <location>
        <begin position="2"/>
        <end position="216"/>
    </location>
</feature>
<feature type="active site" description="For GATase activity" evidence="9">
    <location>
        <position position="2"/>
    </location>
</feature>
<reference evidence="13 14" key="1">
    <citation type="submission" date="2019-12" db="EMBL/GenBank/DDBJ databases">
        <title>Genome sequenceing of Clostridium bovifaecis.</title>
        <authorList>
            <person name="Yao Y."/>
        </authorList>
    </citation>
    <scope>NUCLEOTIDE SEQUENCE [LARGE SCALE GENOMIC DNA]</scope>
    <source>
        <strain evidence="13 14">BXX</strain>
    </source>
</reference>
<dbReference type="NCBIfam" id="TIGR01536">
    <property type="entry name" value="asn_synth_AEB"/>
    <property type="match status" value="1"/>
</dbReference>
<feature type="binding site" evidence="10">
    <location>
        <begin position="376"/>
        <end position="377"/>
    </location>
    <ligand>
        <name>ATP</name>
        <dbReference type="ChEBI" id="CHEBI:30616"/>
    </ligand>
</feature>
<dbReference type="GO" id="GO:0004066">
    <property type="term" value="F:asparagine synthase (glutamine-hydrolyzing) activity"/>
    <property type="evidence" value="ECO:0007669"/>
    <property type="project" value="UniProtKB-EC"/>
</dbReference>
<keyword evidence="4 10" id="KW-0547">Nucleotide-binding</keyword>
<evidence type="ECO:0000256" key="1">
    <source>
        <dbReference type="ARBA" id="ARBA00005187"/>
    </source>
</evidence>
<dbReference type="GO" id="GO:0005829">
    <property type="term" value="C:cytosol"/>
    <property type="evidence" value="ECO:0007669"/>
    <property type="project" value="TreeGrafter"/>
</dbReference>
<dbReference type="Gene3D" id="3.40.50.620">
    <property type="entry name" value="HUPs"/>
    <property type="match status" value="1"/>
</dbReference>
<keyword evidence="6 9" id="KW-0061">Asparagine biosynthesis</keyword>
<dbReference type="Pfam" id="PF00733">
    <property type="entry name" value="Asn_synthase"/>
    <property type="match status" value="1"/>
</dbReference>
<proteinExistence type="inferred from homology"/>
<dbReference type="InterPro" id="IPR006426">
    <property type="entry name" value="Asn_synth_AEB"/>
</dbReference>
<evidence type="ECO:0000256" key="8">
    <source>
        <dbReference type="ARBA" id="ARBA00048741"/>
    </source>
</evidence>
<dbReference type="SUPFAM" id="SSF56235">
    <property type="entry name" value="N-terminal nucleophile aminohydrolases (Ntn hydrolases)"/>
    <property type="match status" value="1"/>
</dbReference>
<evidence type="ECO:0000256" key="6">
    <source>
        <dbReference type="ARBA" id="ARBA00022888"/>
    </source>
</evidence>
<evidence type="ECO:0000256" key="4">
    <source>
        <dbReference type="ARBA" id="ARBA00022741"/>
    </source>
</evidence>
<dbReference type="InterPro" id="IPR014729">
    <property type="entry name" value="Rossmann-like_a/b/a_fold"/>
</dbReference>
<keyword evidence="7 9" id="KW-0315">Glutamine amidotransferase</keyword>
<feature type="binding site" evidence="10">
    <location>
        <position position="293"/>
    </location>
    <ligand>
        <name>ATP</name>
        <dbReference type="ChEBI" id="CHEBI:30616"/>
    </ligand>
</feature>
<dbReference type="Gene3D" id="3.60.20.10">
    <property type="entry name" value="Glutamine Phosphoribosylpyrophosphate, subunit 1, domain 1"/>
    <property type="match status" value="1"/>
</dbReference>
<dbReference type="CDD" id="cd01991">
    <property type="entry name" value="Asn_synthase_B_C"/>
    <property type="match status" value="1"/>
</dbReference>
<dbReference type="InterPro" id="IPR051786">
    <property type="entry name" value="ASN_synthetase/amidase"/>
</dbReference>
<dbReference type="EC" id="6.3.5.4" evidence="3"/>
<evidence type="ECO:0000313" key="13">
    <source>
        <dbReference type="EMBL" id="QGU95311.1"/>
    </source>
</evidence>
<dbReference type="PANTHER" id="PTHR43284">
    <property type="entry name" value="ASPARAGINE SYNTHETASE (GLUTAMINE-HYDROLYZING)"/>
    <property type="match status" value="1"/>
</dbReference>
<keyword evidence="13" id="KW-0436">Ligase</keyword>
<dbReference type="InterPro" id="IPR033738">
    <property type="entry name" value="AsnB_N"/>
</dbReference>
<evidence type="ECO:0000256" key="9">
    <source>
        <dbReference type="PIRSR" id="PIRSR001589-1"/>
    </source>
</evidence>
<dbReference type="InterPro" id="IPR017932">
    <property type="entry name" value="GATase_2_dom"/>
</dbReference>
<protein>
    <recommendedName>
        <fullName evidence="3">asparagine synthase (glutamine-hydrolyzing)</fullName>
        <ecNumber evidence="3">6.3.5.4</ecNumber>
    </recommendedName>
</protein>
<evidence type="ECO:0000256" key="7">
    <source>
        <dbReference type="ARBA" id="ARBA00022962"/>
    </source>
</evidence>
<organism evidence="13 14">
    <name type="scientific">Clostridium bovifaecis</name>
    <dbReference type="NCBI Taxonomy" id="2184719"/>
    <lineage>
        <taxon>Bacteria</taxon>
        <taxon>Bacillati</taxon>
        <taxon>Bacillota</taxon>
        <taxon>Clostridia</taxon>
        <taxon>Eubacteriales</taxon>
        <taxon>Clostridiaceae</taxon>
        <taxon>Clostridium</taxon>
    </lineage>
</organism>
<name>A0A6I6EYE4_9CLOT</name>
<evidence type="ECO:0000256" key="10">
    <source>
        <dbReference type="PIRSR" id="PIRSR001589-2"/>
    </source>
</evidence>
<dbReference type="InterPro" id="IPR029055">
    <property type="entry name" value="Ntn_hydrolases_N"/>
</dbReference>
<sequence>MCGIAGVINYNSNLTKEMYIIENMTDTLKKRGPDSYGFYTSQNVLLGHRRLIVVDPSGGDQPMTKTYNNNKYIIVYNGELYNTENVREELLDFGFSFNSYSDTEVLLTSYIAWGPDCVHHINGIFAFGIWDEKENRLFLCRDHLGVKPLYYTVKDNNFIFGSELKTLLAHPSVEPIIDEEGICEIFGLGPAHSLNSGIFKDIYALPPANFILYSKDGLKVQKYWDVKCEHHDEDIDTTSEHVRELLTDAIKRQLFADVPVCTFLSGGLDSSIISAIAASYFRERNSILETYSIDYKDNDRFFVKNDFQPDSDDPWIDKMSTYINSNHKKIIIDSLSLSKALIDAVKSNDAPGMADIDSSLYLFCNEVRKNATVALSGECADEVFGGYPWFRRPELINSTTFPWSRSVDARKSLLSSDFKNINLEEYVQSKYMDTIKKTPKLDGESKFESRMREISYLNMKWFMVTLLTRKDKMSMGNSLEVRVPFADYKLVEYAYNIPIEMKFYNGREKGLLRNAMKDILPDDVLWRVKSPYPKTFNPEYTDLVQNWLSEILEDKTSPILQLIDYNKVRKLVETRGESFNGYLFGQLMKAPQLMAYLIQINIWLNEYKVRIKIQ</sequence>
<feature type="binding site" evidence="10">
    <location>
        <position position="102"/>
    </location>
    <ligand>
        <name>L-glutamine</name>
        <dbReference type="ChEBI" id="CHEBI:58359"/>
    </ligand>
</feature>
<evidence type="ECO:0000256" key="11">
    <source>
        <dbReference type="PIRSR" id="PIRSR001589-3"/>
    </source>
</evidence>
<accession>A0A6I6EYE4</accession>
<dbReference type="GO" id="GO:0005524">
    <property type="term" value="F:ATP binding"/>
    <property type="evidence" value="ECO:0007669"/>
    <property type="project" value="UniProtKB-KW"/>
</dbReference>
<comment type="pathway">
    <text evidence="1">Amino-acid biosynthesis; L-asparagine biosynthesis; L-asparagine from L-aspartate (L-Gln route): step 1/1.</text>
</comment>
<dbReference type="PROSITE" id="PS51278">
    <property type="entry name" value="GATASE_TYPE_2"/>
    <property type="match status" value="1"/>
</dbReference>
<dbReference type="EMBL" id="CP046522">
    <property type="protein sequence ID" value="QGU95311.1"/>
    <property type="molecule type" value="Genomic_DNA"/>
</dbReference>
<evidence type="ECO:0000256" key="2">
    <source>
        <dbReference type="ARBA" id="ARBA00005752"/>
    </source>
</evidence>
<evidence type="ECO:0000313" key="14">
    <source>
        <dbReference type="Proteomes" id="UP000422764"/>
    </source>
</evidence>
<dbReference type="Proteomes" id="UP000422764">
    <property type="component" value="Chromosome"/>
</dbReference>
<dbReference type="GO" id="GO:0006529">
    <property type="term" value="P:asparagine biosynthetic process"/>
    <property type="evidence" value="ECO:0007669"/>
    <property type="project" value="UniProtKB-KW"/>
</dbReference>
<evidence type="ECO:0000259" key="12">
    <source>
        <dbReference type="PROSITE" id="PS51278"/>
    </source>
</evidence>
<evidence type="ECO:0000256" key="5">
    <source>
        <dbReference type="ARBA" id="ARBA00022840"/>
    </source>
</evidence>
<dbReference type="PIRSF" id="PIRSF001589">
    <property type="entry name" value="Asn_synthetase_glu-h"/>
    <property type="match status" value="1"/>
</dbReference>
<dbReference type="CDD" id="cd00712">
    <property type="entry name" value="AsnB"/>
    <property type="match status" value="1"/>
</dbReference>
<dbReference type="InterPro" id="IPR001962">
    <property type="entry name" value="Asn_synthase"/>
</dbReference>
<dbReference type="Pfam" id="PF13537">
    <property type="entry name" value="GATase_7"/>
    <property type="match status" value="1"/>
</dbReference>
<feature type="site" description="Important for beta-aspartyl-AMP intermediate formation" evidence="11">
    <location>
        <position position="378"/>
    </location>
</feature>
<comment type="similarity">
    <text evidence="2">Belongs to the asparagine synthetase family.</text>
</comment>
<dbReference type="AlphaFoldDB" id="A0A6I6EYE4"/>
<evidence type="ECO:0000256" key="3">
    <source>
        <dbReference type="ARBA" id="ARBA00012737"/>
    </source>
</evidence>
<keyword evidence="14" id="KW-1185">Reference proteome</keyword>
<dbReference type="SUPFAM" id="SSF52402">
    <property type="entry name" value="Adenine nucleotide alpha hydrolases-like"/>
    <property type="match status" value="1"/>
</dbReference>